<feature type="transmembrane region" description="Helical" evidence="1">
    <location>
        <begin position="150"/>
        <end position="171"/>
    </location>
</feature>
<sequence>MVIQQFKSKLKLGYSWFARHISPAQFAVILAALIIGWLLFVPPIHGYADNGDFYRVMYSNGLYHRLGQAYNHNAYVVQTYGIMRYFNEHQATLFSSQPLFVQLAIGLNKLFYSRTIFDIRFLGLVYYLFYLGALYLLTEALTFPAKRSQNYLVALAVVFVFADSSLTLYFNSLFAEPVMLLGMLYAFSAFLLLARGRYRRRWPLMLTFFVSVILLITVKQQNAPLALSFAIMSLALLALVQKRHNRLFIYLATLLVLGSGVATYMLITKDFNDINGYQTMTRGVLLKSKNPEKALSEGGIDRQFALLKGTTYYQNYMPLSTRSAYMQKNLIQRYNFTWVLKHYLRHPDEFSTMLNLVAKDGQLTQVKAVGDYVAASGQPKGAQTHYFTLYSTMMGAFFPRKFAFYVLYTFTLILVYAFSAYQGFKEHQPEMIMRFSFVVAATTIILGVMVVAIVGDGDADLAKHVFMVAITSDLLLLLLGSDIANHRLWQPIVSS</sequence>
<evidence type="ECO:0000313" key="3">
    <source>
        <dbReference type="Proteomes" id="UP000051638"/>
    </source>
</evidence>
<comment type="caution">
    <text evidence="2">The sequence shown here is derived from an EMBL/GenBank/DDBJ whole genome shotgun (WGS) entry which is preliminary data.</text>
</comment>
<keyword evidence="1" id="KW-0472">Membrane</keyword>
<dbReference type="STRING" id="1423796.FC24_GL001630"/>
<organism evidence="2 3">
    <name type="scientific">Loigolactobacillus rennini DSM 20253</name>
    <dbReference type="NCBI Taxonomy" id="1423796"/>
    <lineage>
        <taxon>Bacteria</taxon>
        <taxon>Bacillati</taxon>
        <taxon>Bacillota</taxon>
        <taxon>Bacilli</taxon>
        <taxon>Lactobacillales</taxon>
        <taxon>Lactobacillaceae</taxon>
        <taxon>Loigolactobacillus</taxon>
    </lineage>
</organism>
<evidence type="ECO:0000256" key="1">
    <source>
        <dbReference type="SAM" id="Phobius"/>
    </source>
</evidence>
<feature type="transmembrane region" description="Helical" evidence="1">
    <location>
        <begin position="402"/>
        <end position="421"/>
    </location>
</feature>
<feature type="transmembrane region" description="Helical" evidence="1">
    <location>
        <begin position="119"/>
        <end position="138"/>
    </location>
</feature>
<evidence type="ECO:0000313" key="2">
    <source>
        <dbReference type="EMBL" id="KRM97183.1"/>
    </source>
</evidence>
<feature type="transmembrane region" description="Helical" evidence="1">
    <location>
        <begin position="201"/>
        <end position="218"/>
    </location>
</feature>
<protein>
    <submittedName>
        <fullName evidence="2">Putative membrane spanning protein</fullName>
    </submittedName>
</protein>
<feature type="transmembrane region" description="Helical" evidence="1">
    <location>
        <begin position="247"/>
        <end position="267"/>
    </location>
</feature>
<feature type="transmembrane region" description="Helical" evidence="1">
    <location>
        <begin position="224"/>
        <end position="240"/>
    </location>
</feature>
<keyword evidence="1" id="KW-1133">Transmembrane helix</keyword>
<feature type="transmembrane region" description="Helical" evidence="1">
    <location>
        <begin position="433"/>
        <end position="455"/>
    </location>
</feature>
<proteinExistence type="predicted"/>
<dbReference type="EMBL" id="AYYI01000044">
    <property type="protein sequence ID" value="KRM97183.1"/>
    <property type="molecule type" value="Genomic_DNA"/>
</dbReference>
<dbReference type="OrthoDB" id="129479at2"/>
<name>A0A0R2CYS9_9LACO</name>
<reference evidence="2 3" key="1">
    <citation type="journal article" date="2015" name="Genome Announc.">
        <title>Expanding the biotechnology potential of lactobacilli through comparative genomics of 213 strains and associated genera.</title>
        <authorList>
            <person name="Sun Z."/>
            <person name="Harris H.M."/>
            <person name="McCann A."/>
            <person name="Guo C."/>
            <person name="Argimon S."/>
            <person name="Zhang W."/>
            <person name="Yang X."/>
            <person name="Jeffery I.B."/>
            <person name="Cooney J.C."/>
            <person name="Kagawa T.F."/>
            <person name="Liu W."/>
            <person name="Song Y."/>
            <person name="Salvetti E."/>
            <person name="Wrobel A."/>
            <person name="Rasinkangas P."/>
            <person name="Parkhill J."/>
            <person name="Rea M.C."/>
            <person name="O'Sullivan O."/>
            <person name="Ritari J."/>
            <person name="Douillard F.P."/>
            <person name="Paul Ross R."/>
            <person name="Yang R."/>
            <person name="Briner A.E."/>
            <person name="Felis G.E."/>
            <person name="de Vos W.M."/>
            <person name="Barrangou R."/>
            <person name="Klaenhammer T.R."/>
            <person name="Caufield P.W."/>
            <person name="Cui Y."/>
            <person name="Zhang H."/>
            <person name="O'Toole P.W."/>
        </authorList>
    </citation>
    <scope>NUCLEOTIDE SEQUENCE [LARGE SCALE GENOMIC DNA]</scope>
    <source>
        <strain evidence="2 3">DSM 20253</strain>
    </source>
</reference>
<dbReference type="AlphaFoldDB" id="A0A0R2CYS9"/>
<accession>A0A0R2CYS9</accession>
<keyword evidence="3" id="KW-1185">Reference proteome</keyword>
<feature type="transmembrane region" description="Helical" evidence="1">
    <location>
        <begin position="21"/>
        <end position="40"/>
    </location>
</feature>
<dbReference type="RefSeq" id="WP_057874177.1">
    <property type="nucleotide sequence ID" value="NZ_AYYI01000044.1"/>
</dbReference>
<keyword evidence="1" id="KW-0812">Transmembrane</keyword>
<dbReference type="PATRIC" id="fig|1423796.3.peg.1658"/>
<dbReference type="Proteomes" id="UP000051638">
    <property type="component" value="Unassembled WGS sequence"/>
</dbReference>
<gene>
    <name evidence="2" type="ORF">FC24_GL001630</name>
</gene>
<feature type="transmembrane region" description="Helical" evidence="1">
    <location>
        <begin position="177"/>
        <end position="194"/>
    </location>
</feature>
<feature type="transmembrane region" description="Helical" evidence="1">
    <location>
        <begin position="461"/>
        <end position="480"/>
    </location>
</feature>